<dbReference type="Proteomes" id="UP000843775">
    <property type="component" value="Unassembled WGS sequence"/>
</dbReference>
<reference evidence="2" key="3">
    <citation type="submission" date="2019-11" db="EMBL/GenBank/DDBJ databases">
        <authorList>
            <consortium name="NCBI Pathogen Detection Project"/>
        </authorList>
    </citation>
    <scope>NUCLEOTIDE SEQUENCE</scope>
    <source>
        <strain evidence="2">DMG1500109</strain>
    </source>
</reference>
<name>A0AAN5E1M4_LISMN</name>
<gene>
    <name evidence="1" type="ORF">E1X78_10025</name>
    <name evidence="2" type="ORF">GI949_07710</name>
</gene>
<sequence>MNINEMFMDHPQFQTPKMKLSEKIIKIETEKGYTQEEAAKLAKIKLELFVQLELGREDIHIMHYMNTLARLEEKNNLYVMSSSPVVKQNSSRNKKIKVATKNPFLNNKFNRTAGTFL</sequence>
<evidence type="ECO:0000313" key="2">
    <source>
        <dbReference type="EMBL" id="HAC1754856.1"/>
    </source>
</evidence>
<reference evidence="2 4" key="1">
    <citation type="journal article" date="2018" name="Genome Biol.">
        <title>SKESA: strategic k-mer extension for scrupulous assemblies.</title>
        <authorList>
            <person name="Souvorov A."/>
            <person name="Agarwala R."/>
            <person name="Lipman D.J."/>
        </authorList>
    </citation>
    <scope>NUCLEOTIDE SEQUENCE [LARGE SCALE GENOMIC DNA]</scope>
    <source>
        <strain evidence="2 4">DMG1500109</strain>
    </source>
</reference>
<dbReference type="InterPro" id="IPR010982">
    <property type="entry name" value="Lambda_DNA-bd_dom_sf"/>
</dbReference>
<proteinExistence type="predicted"/>
<protein>
    <submittedName>
        <fullName evidence="2">Uncharacterized protein</fullName>
    </submittedName>
</protein>
<evidence type="ECO:0000313" key="3">
    <source>
        <dbReference type="Proteomes" id="UP000332711"/>
    </source>
</evidence>
<reference evidence="1 3" key="2">
    <citation type="submission" date="2019-03" db="EMBL/GenBank/DDBJ databases">
        <authorList>
            <person name="Ashton P.M."/>
            <person name="Dallman T."/>
            <person name="Nair S."/>
            <person name="De Pinna E."/>
            <person name="Peters T."/>
            <person name="Grant K."/>
        </authorList>
    </citation>
    <scope>NUCLEOTIDE SEQUENCE [LARGE SCALE GENOMIC DNA]</scope>
    <source>
        <strain evidence="1">RL15000440</strain>
    </source>
</reference>
<dbReference type="Proteomes" id="UP000332711">
    <property type="component" value="Unassembled WGS sequence"/>
</dbReference>
<dbReference type="RefSeq" id="WP_003750018.1">
    <property type="nucleotide sequence ID" value="NZ_BAAFVE010000049.1"/>
</dbReference>
<dbReference type="EMBL" id="DAAJZA010000004">
    <property type="protein sequence ID" value="HAC1754856.1"/>
    <property type="molecule type" value="Genomic_DNA"/>
</dbReference>
<comment type="caution">
    <text evidence="2">The sequence shown here is derived from an EMBL/GenBank/DDBJ whole genome shotgun (WGS) entry which is preliminary data.</text>
</comment>
<dbReference type="SUPFAM" id="SSF47413">
    <property type="entry name" value="lambda repressor-like DNA-binding domains"/>
    <property type="match status" value="1"/>
</dbReference>
<evidence type="ECO:0000313" key="4">
    <source>
        <dbReference type="Proteomes" id="UP000843775"/>
    </source>
</evidence>
<accession>A0AAN5E1M4</accession>
<dbReference type="GO" id="GO:0003677">
    <property type="term" value="F:DNA binding"/>
    <property type="evidence" value="ECO:0007669"/>
    <property type="project" value="InterPro"/>
</dbReference>
<dbReference type="EMBL" id="AAASTI010000005">
    <property type="protein sequence ID" value="EAE5604448.1"/>
    <property type="molecule type" value="Genomic_DNA"/>
</dbReference>
<organism evidence="2 4">
    <name type="scientific">Listeria monocytogenes</name>
    <dbReference type="NCBI Taxonomy" id="1639"/>
    <lineage>
        <taxon>Bacteria</taxon>
        <taxon>Bacillati</taxon>
        <taxon>Bacillota</taxon>
        <taxon>Bacilli</taxon>
        <taxon>Bacillales</taxon>
        <taxon>Listeriaceae</taxon>
        <taxon>Listeria</taxon>
    </lineage>
</organism>
<dbReference type="AlphaFoldDB" id="A0AAN5E1M4"/>
<evidence type="ECO:0000313" key="1">
    <source>
        <dbReference type="EMBL" id="EAE5604448.1"/>
    </source>
</evidence>